<dbReference type="SUPFAM" id="SSF52540">
    <property type="entry name" value="P-loop containing nucleoside triphosphate hydrolases"/>
    <property type="match status" value="2"/>
</dbReference>
<accession>A0A377GYC6</accession>
<keyword evidence="15" id="KW-1185">Reference proteome</keyword>
<dbReference type="Pfam" id="PF01715">
    <property type="entry name" value="IPPT"/>
    <property type="match status" value="1"/>
</dbReference>
<dbReference type="GO" id="GO:0005524">
    <property type="term" value="F:ATP binding"/>
    <property type="evidence" value="ECO:0007669"/>
    <property type="project" value="UniProtKB-UniRule"/>
</dbReference>
<dbReference type="PANTHER" id="PTHR11088">
    <property type="entry name" value="TRNA DIMETHYLALLYLTRANSFERASE"/>
    <property type="match status" value="1"/>
</dbReference>
<evidence type="ECO:0000256" key="11">
    <source>
        <dbReference type="RuleBase" id="RU003783"/>
    </source>
</evidence>
<dbReference type="Proteomes" id="UP000255328">
    <property type="component" value="Unassembled WGS sequence"/>
</dbReference>
<comment type="caution">
    <text evidence="10">Lacks conserved residue(s) required for the propagation of feature annotation.</text>
</comment>
<dbReference type="EC" id="2.5.1.75" evidence="10"/>
<feature type="site" description="Interaction with substrate tRNA" evidence="10">
    <location>
        <position position="123"/>
    </location>
</feature>
<dbReference type="PANTHER" id="PTHR11088:SF60">
    <property type="entry name" value="TRNA DIMETHYLALLYLTRANSFERASE"/>
    <property type="match status" value="1"/>
</dbReference>
<dbReference type="HAMAP" id="MF_00185">
    <property type="entry name" value="IPP_trans"/>
    <property type="match status" value="1"/>
</dbReference>
<evidence type="ECO:0000256" key="1">
    <source>
        <dbReference type="ARBA" id="ARBA00001946"/>
    </source>
</evidence>
<evidence type="ECO:0000313" key="14">
    <source>
        <dbReference type="EMBL" id="STO31990.1"/>
    </source>
</evidence>
<keyword evidence="7 10" id="KW-0067">ATP-binding</keyword>
<reference evidence="14 15" key="1">
    <citation type="submission" date="2018-06" db="EMBL/GenBank/DDBJ databases">
        <authorList>
            <consortium name="Pathogen Informatics"/>
            <person name="Doyle S."/>
        </authorList>
    </citation>
    <scope>NUCLEOTIDE SEQUENCE [LARGE SCALE GENOMIC DNA]</scope>
    <source>
        <strain evidence="14 15">NCTC10723</strain>
    </source>
</reference>
<evidence type="ECO:0000256" key="12">
    <source>
        <dbReference type="RuleBase" id="RU003784"/>
    </source>
</evidence>
<dbReference type="InterPro" id="IPR018022">
    <property type="entry name" value="IPT"/>
</dbReference>
<dbReference type="Gene3D" id="3.40.50.300">
    <property type="entry name" value="P-loop containing nucleotide triphosphate hydrolases"/>
    <property type="match status" value="1"/>
</dbReference>
<evidence type="ECO:0000256" key="8">
    <source>
        <dbReference type="ARBA" id="ARBA00022842"/>
    </source>
</evidence>
<evidence type="ECO:0000256" key="4">
    <source>
        <dbReference type="ARBA" id="ARBA00022679"/>
    </source>
</evidence>
<comment type="cofactor">
    <cofactor evidence="1 10">
        <name>Mg(2+)</name>
        <dbReference type="ChEBI" id="CHEBI:18420"/>
    </cofactor>
</comment>
<keyword evidence="6 10" id="KW-0547">Nucleotide-binding</keyword>
<feature type="region of interest" description="Interaction with substrate tRNA" evidence="10">
    <location>
        <begin position="35"/>
        <end position="38"/>
    </location>
</feature>
<name>A0A377GYC6_9FUSO</name>
<evidence type="ECO:0000256" key="2">
    <source>
        <dbReference type="ARBA" id="ARBA00003213"/>
    </source>
</evidence>
<keyword evidence="4 10" id="KW-0808">Transferase</keyword>
<dbReference type="GO" id="GO:0006400">
    <property type="term" value="P:tRNA modification"/>
    <property type="evidence" value="ECO:0007669"/>
    <property type="project" value="TreeGrafter"/>
</dbReference>
<dbReference type="NCBIfam" id="TIGR00174">
    <property type="entry name" value="miaA"/>
    <property type="match status" value="1"/>
</dbReference>
<sequence length="304" mass="35194">MIKKGIVIAGPTGVGKTALSIKLAKILDASIISADSAQVYKEMNIGTAKITFEEMDGIVHHMLDVLDPIKKYSVGDYQRDVDKILKEEEKKGKMVILTGGTGLYINSITDGLSALPVSNAKIREEFMKKSSLELYKELVKVDPEAAKEIHFNNKKRVERALEVYILTGQKFSYLSKQNIKNNNYSFLKIALERGRKELYERINTRVDAMIKQGLEEEVRMLYKKYGEVLRKINIIGYSEFIDYFKSEISYEETIEKIKQNSRKYAKRQFTWFKNDHRYIWYNLEETSENEIVEDIVEKLNIENG</sequence>
<dbReference type="EMBL" id="UGGU01000003">
    <property type="protein sequence ID" value="STO31990.1"/>
    <property type="molecule type" value="Genomic_DNA"/>
</dbReference>
<comment type="function">
    <text evidence="2 10 12">Catalyzes the transfer of a dimethylallyl group onto the adenine at position 37 in tRNAs that read codons beginning with uridine, leading to the formation of N6-(dimethylallyl)adenosine (i(6)A).</text>
</comment>
<keyword evidence="8 10" id="KW-0460">Magnesium</keyword>
<feature type="site" description="Interaction with substrate tRNA" evidence="10">
    <location>
        <position position="101"/>
    </location>
</feature>
<feature type="binding site" evidence="10">
    <location>
        <begin position="10"/>
        <end position="17"/>
    </location>
    <ligand>
        <name>ATP</name>
        <dbReference type="ChEBI" id="CHEBI:30616"/>
    </ligand>
</feature>
<dbReference type="GO" id="GO:0052381">
    <property type="term" value="F:tRNA dimethylallyltransferase activity"/>
    <property type="evidence" value="ECO:0007669"/>
    <property type="project" value="UniProtKB-UniRule"/>
</dbReference>
<evidence type="ECO:0000256" key="7">
    <source>
        <dbReference type="ARBA" id="ARBA00022840"/>
    </source>
</evidence>
<comment type="catalytic activity">
    <reaction evidence="9 10 11">
        <text>adenosine(37) in tRNA + dimethylallyl diphosphate = N(6)-dimethylallyladenosine(37) in tRNA + diphosphate</text>
        <dbReference type="Rhea" id="RHEA:26482"/>
        <dbReference type="Rhea" id="RHEA-COMP:10162"/>
        <dbReference type="Rhea" id="RHEA-COMP:10375"/>
        <dbReference type="ChEBI" id="CHEBI:33019"/>
        <dbReference type="ChEBI" id="CHEBI:57623"/>
        <dbReference type="ChEBI" id="CHEBI:74411"/>
        <dbReference type="ChEBI" id="CHEBI:74415"/>
        <dbReference type="EC" id="2.5.1.75"/>
    </reaction>
</comment>
<feature type="binding site" evidence="10">
    <location>
        <begin position="12"/>
        <end position="17"/>
    </location>
    <ligand>
        <name>substrate</name>
    </ligand>
</feature>
<gene>
    <name evidence="10 14" type="primary">miaA</name>
    <name evidence="14" type="ORF">NCTC10723_01454</name>
</gene>
<evidence type="ECO:0000256" key="10">
    <source>
        <dbReference type="HAMAP-Rule" id="MF_00185"/>
    </source>
</evidence>
<comment type="subunit">
    <text evidence="10">Monomer.</text>
</comment>
<evidence type="ECO:0000256" key="5">
    <source>
        <dbReference type="ARBA" id="ARBA00022694"/>
    </source>
</evidence>
<proteinExistence type="inferred from homology"/>
<protein>
    <recommendedName>
        <fullName evidence="10">tRNA dimethylallyltransferase</fullName>
        <ecNumber evidence="10">2.5.1.75</ecNumber>
    </recommendedName>
    <alternativeName>
        <fullName evidence="10">Dimethylallyl diphosphate:tRNA dimethylallyltransferase</fullName>
        <shortName evidence="10">DMAPP:tRNA dimethylallyltransferase</shortName>
        <shortName evidence="10">DMATase</shortName>
    </alternativeName>
    <alternativeName>
        <fullName evidence="10">Isopentenyl-diphosphate:tRNA isopentenyltransferase</fullName>
        <shortName evidence="10">IPP transferase</shortName>
        <shortName evidence="10">IPPT</shortName>
        <shortName evidence="10">IPTase</shortName>
    </alternativeName>
</protein>
<dbReference type="RefSeq" id="WP_172606964.1">
    <property type="nucleotide sequence ID" value="NZ_CASFEE010000027.1"/>
</dbReference>
<dbReference type="InterPro" id="IPR027417">
    <property type="entry name" value="P-loop_NTPase"/>
</dbReference>
<evidence type="ECO:0000256" key="6">
    <source>
        <dbReference type="ARBA" id="ARBA00022741"/>
    </source>
</evidence>
<dbReference type="InterPro" id="IPR039657">
    <property type="entry name" value="Dimethylallyltransferase"/>
</dbReference>
<evidence type="ECO:0000256" key="3">
    <source>
        <dbReference type="ARBA" id="ARBA00005842"/>
    </source>
</evidence>
<evidence type="ECO:0000256" key="9">
    <source>
        <dbReference type="ARBA" id="ARBA00049563"/>
    </source>
</evidence>
<dbReference type="Gene3D" id="1.10.20.140">
    <property type="match status" value="1"/>
</dbReference>
<organism evidence="14 15">
    <name type="scientific">Fusobacterium necrogenes</name>
    <dbReference type="NCBI Taxonomy" id="858"/>
    <lineage>
        <taxon>Bacteria</taxon>
        <taxon>Fusobacteriati</taxon>
        <taxon>Fusobacteriota</taxon>
        <taxon>Fusobacteriia</taxon>
        <taxon>Fusobacteriales</taxon>
        <taxon>Fusobacteriaceae</taxon>
        <taxon>Fusobacterium</taxon>
    </lineage>
</organism>
<evidence type="ECO:0000313" key="15">
    <source>
        <dbReference type="Proteomes" id="UP000255328"/>
    </source>
</evidence>
<comment type="similarity">
    <text evidence="3 10 13">Belongs to the IPP transferase family.</text>
</comment>
<evidence type="ECO:0000256" key="13">
    <source>
        <dbReference type="RuleBase" id="RU003785"/>
    </source>
</evidence>
<keyword evidence="5 10" id="KW-0819">tRNA processing</keyword>
<dbReference type="AlphaFoldDB" id="A0A377GYC6"/>